<dbReference type="HOGENOM" id="CLU_100909_2_0_9"/>
<dbReference type="STRING" id="698758.AXY_20980"/>
<dbReference type="PATRIC" id="fig|698758.3.peg.2105"/>
<dbReference type="eggNOG" id="ENOG5031Z3H">
    <property type="taxonomic scope" value="Bacteria"/>
</dbReference>
<dbReference type="KEGG" id="axl:AXY_20980"/>
<dbReference type="SUPFAM" id="SSF54001">
    <property type="entry name" value="Cysteine proteinases"/>
    <property type="match status" value="1"/>
</dbReference>
<dbReference type="EMBL" id="AP012050">
    <property type="protein sequence ID" value="BAM48230.1"/>
    <property type="molecule type" value="Genomic_DNA"/>
</dbReference>
<accession>K0J066</accession>
<sequence>MKTKTIYLLFSSTGTLLARTIDLYTRTSYNHVSIALDQSLNLVYSFGRKRPKNPFIGGFVKENFNLPFFLESNCAIYQLKVTEQEYEQLKEKILLMEAQEHLYRYNFLGLFGVILNKEIPRQNAYFCSQFVATVLKECGIYHGSKPPGLIRPQDLREWRELTLVYQGKLESYPHLNEQPEEEENNPIYQVFSTYYFIINYQLYRTKNRVLKTLRYFRY</sequence>
<dbReference type="Gene3D" id="3.90.1720.10">
    <property type="entry name" value="endopeptidase domain like (from Nostoc punctiforme)"/>
    <property type="match status" value="1"/>
</dbReference>
<protein>
    <submittedName>
        <fullName evidence="1">Uncharacterized protein</fullName>
    </submittedName>
</protein>
<dbReference type="RefSeq" id="WP_015010816.1">
    <property type="nucleotide sequence ID" value="NC_018704.1"/>
</dbReference>
<dbReference type="AlphaFoldDB" id="K0J066"/>
<gene>
    <name evidence="1" type="ordered locus">AXY_20980</name>
</gene>
<reference evidence="1 2" key="1">
    <citation type="submission" date="2011-01" db="EMBL/GenBank/DDBJ databases">
        <title>Whole genome sequence of Amphibacillus xylinus NBRC 15112.</title>
        <authorList>
            <person name="Nakazawa H."/>
            <person name="Katano Y."/>
            <person name="Nakamura S."/>
            <person name="Sasagawa M."/>
            <person name="Fukada J."/>
            <person name="Arai T."/>
            <person name="Sasakura N."/>
            <person name="Mochizuki D."/>
            <person name="Hosoyama A."/>
            <person name="Harada K."/>
            <person name="Horikawa H."/>
            <person name="Kato Y."/>
            <person name="Harada T."/>
            <person name="Sasaki K."/>
            <person name="Sekiguchi M."/>
            <person name="Hodoyama M."/>
            <person name="Nishiko R."/>
            <person name="Narita H."/>
            <person name="Hanamaki A."/>
            <person name="Hata C."/>
            <person name="Konno Y."/>
            <person name="Niimura Y."/>
            <person name="Yamazaki S."/>
            <person name="Fujita N."/>
        </authorList>
    </citation>
    <scope>NUCLEOTIDE SEQUENCE [LARGE SCALE GENOMIC DNA]</scope>
    <source>
        <strain evidence="2">ATCC 51415 / DSM 6626 / JCM 7361 / LMG 17667 / NBRC 15112 / Ep01</strain>
    </source>
</reference>
<dbReference type="InterPro" id="IPR038765">
    <property type="entry name" value="Papain-like_cys_pep_sf"/>
</dbReference>
<name>K0J066_AMPXN</name>
<proteinExistence type="predicted"/>
<keyword evidence="2" id="KW-1185">Reference proteome</keyword>
<dbReference type="Proteomes" id="UP000006294">
    <property type="component" value="Chromosome"/>
</dbReference>
<evidence type="ECO:0000313" key="1">
    <source>
        <dbReference type="EMBL" id="BAM48230.1"/>
    </source>
</evidence>
<evidence type="ECO:0000313" key="2">
    <source>
        <dbReference type="Proteomes" id="UP000006294"/>
    </source>
</evidence>
<organism evidence="1 2">
    <name type="scientific">Amphibacillus xylanus (strain ATCC 51415 / DSM 6626 / JCM 7361 / LMG 17667 / NBRC 15112 / Ep01)</name>
    <dbReference type="NCBI Taxonomy" id="698758"/>
    <lineage>
        <taxon>Bacteria</taxon>
        <taxon>Bacillati</taxon>
        <taxon>Bacillota</taxon>
        <taxon>Bacilli</taxon>
        <taxon>Bacillales</taxon>
        <taxon>Bacillaceae</taxon>
        <taxon>Amphibacillus</taxon>
    </lineage>
</organism>